<dbReference type="Pfam" id="PF06808">
    <property type="entry name" value="DctM"/>
    <property type="match status" value="1"/>
</dbReference>
<feature type="transmembrane region" description="Helical" evidence="2">
    <location>
        <begin position="55"/>
        <end position="73"/>
    </location>
</feature>
<feature type="transmembrane region" description="Helical" evidence="2">
    <location>
        <begin position="80"/>
        <end position="98"/>
    </location>
</feature>
<keyword evidence="1" id="KW-0813">Transport</keyword>
<dbReference type="NCBIfam" id="TIGR02123">
    <property type="entry name" value="TRAP_fused"/>
    <property type="match status" value="1"/>
</dbReference>
<keyword evidence="1" id="KW-0997">Cell inner membrane</keyword>
<feature type="transmembrane region" description="Helical" evidence="2">
    <location>
        <begin position="501"/>
        <end position="520"/>
    </location>
</feature>
<keyword evidence="2" id="KW-0472">Membrane</keyword>
<dbReference type="EMBL" id="AWSQ01000001">
    <property type="protein sequence ID" value="KFX71779.1"/>
    <property type="molecule type" value="Genomic_DNA"/>
</dbReference>
<dbReference type="GO" id="GO:0022857">
    <property type="term" value="F:transmembrane transporter activity"/>
    <property type="evidence" value="ECO:0007669"/>
    <property type="project" value="UniProtKB-UniRule"/>
</dbReference>
<feature type="transmembrane region" description="Helical" evidence="2">
    <location>
        <begin position="110"/>
        <end position="127"/>
    </location>
</feature>
<feature type="transmembrane region" description="Helical" evidence="2">
    <location>
        <begin position="272"/>
        <end position="298"/>
    </location>
</feature>
<feature type="transmembrane region" description="Helical" evidence="2">
    <location>
        <begin position="473"/>
        <end position="495"/>
    </location>
</feature>
<dbReference type="GO" id="GO:0005886">
    <property type="term" value="C:plasma membrane"/>
    <property type="evidence" value="ECO:0007669"/>
    <property type="project" value="UniProtKB-SubCell"/>
</dbReference>
<reference evidence="4 5" key="1">
    <citation type="journal article" date="2014" name="Genome Announc.">
        <title>Draft Genome Sequence of Petroleum Oil-Degrading Marine Bacterium Pseudomonas taeanensis Strain MS-3, Isolated from a Crude Oil-Contaminated Seashore.</title>
        <authorList>
            <person name="Lee S.Y."/>
            <person name="Kim S.H."/>
            <person name="Lee D.G."/>
            <person name="Shin S."/>
            <person name="Yun S.H."/>
            <person name="Choi C.W."/>
            <person name="Chung Y.H."/>
            <person name="Choi J.S."/>
            <person name="Kahng H.Y."/>
            <person name="Kim S.I."/>
        </authorList>
    </citation>
    <scope>NUCLEOTIDE SEQUENCE [LARGE SCALE GENOMIC DNA]</scope>
    <source>
        <strain evidence="4 5">MS-3</strain>
    </source>
</reference>
<keyword evidence="1" id="KW-1003">Cell membrane</keyword>
<feature type="transmembrane region" description="Helical" evidence="2">
    <location>
        <begin position="139"/>
        <end position="162"/>
    </location>
</feature>
<dbReference type="PANTHER" id="PTHR43849">
    <property type="entry name" value="BLL3936 PROTEIN"/>
    <property type="match status" value="1"/>
</dbReference>
<organism evidence="4 5">
    <name type="scientific">Pseudomonas taeanensis MS-3</name>
    <dbReference type="NCBI Taxonomy" id="1395571"/>
    <lineage>
        <taxon>Bacteria</taxon>
        <taxon>Pseudomonadati</taxon>
        <taxon>Pseudomonadota</taxon>
        <taxon>Gammaproteobacteria</taxon>
        <taxon>Pseudomonadales</taxon>
        <taxon>Pseudomonadaceae</taxon>
        <taxon>Pseudomonas</taxon>
    </lineage>
</organism>
<dbReference type="OrthoDB" id="9759894at2"/>
<accession>A0A0A1YRF5</accession>
<dbReference type="AlphaFoldDB" id="A0A0A1YRF5"/>
<evidence type="ECO:0000313" key="4">
    <source>
        <dbReference type="EMBL" id="KFX71779.1"/>
    </source>
</evidence>
<feature type="transmembrane region" description="Helical" evidence="2">
    <location>
        <begin position="376"/>
        <end position="394"/>
    </location>
</feature>
<feature type="transmembrane region" description="Helical" evidence="2">
    <location>
        <begin position="304"/>
        <end position="323"/>
    </location>
</feature>
<feature type="transmembrane region" description="Helical" evidence="2">
    <location>
        <begin position="344"/>
        <end position="370"/>
    </location>
</feature>
<gene>
    <name evidence="4" type="ORF">TMS3_0107665</name>
</gene>
<dbReference type="Proteomes" id="UP000030063">
    <property type="component" value="Unassembled WGS sequence"/>
</dbReference>
<dbReference type="InterPro" id="IPR011853">
    <property type="entry name" value="TRAP_DctM-Dct_fused"/>
</dbReference>
<dbReference type="STRING" id="1395571.TMS3_0107665"/>
<feature type="transmembrane region" description="Helical" evidence="2">
    <location>
        <begin position="406"/>
        <end position="428"/>
    </location>
</feature>
<dbReference type="PANTHER" id="PTHR43849:SF2">
    <property type="entry name" value="BLL3936 PROTEIN"/>
    <property type="match status" value="1"/>
</dbReference>
<keyword evidence="5" id="KW-1185">Reference proteome</keyword>
<feature type="transmembrane region" description="Helical" evidence="2">
    <location>
        <begin position="532"/>
        <end position="552"/>
    </location>
</feature>
<keyword evidence="2" id="KW-0812">Transmembrane</keyword>
<evidence type="ECO:0000313" key="5">
    <source>
        <dbReference type="Proteomes" id="UP000030063"/>
    </source>
</evidence>
<feature type="transmembrane region" description="Helical" evidence="2">
    <location>
        <begin position="599"/>
        <end position="623"/>
    </location>
</feature>
<evidence type="ECO:0000256" key="2">
    <source>
        <dbReference type="SAM" id="Phobius"/>
    </source>
</evidence>
<comment type="caution">
    <text evidence="4">The sequence shown here is derived from an EMBL/GenBank/DDBJ whole genome shotgun (WGS) entry which is preliminary data.</text>
</comment>
<dbReference type="InterPro" id="IPR010656">
    <property type="entry name" value="DctM"/>
</dbReference>
<evidence type="ECO:0000259" key="3">
    <source>
        <dbReference type="Pfam" id="PF06808"/>
    </source>
</evidence>
<dbReference type="RefSeq" id="WP_025164637.1">
    <property type="nucleotide sequence ID" value="NZ_AWSQ01000001.1"/>
</dbReference>
<proteinExistence type="predicted"/>
<feature type="transmembrane region" description="Helical" evidence="2">
    <location>
        <begin position="440"/>
        <end position="466"/>
    </location>
</feature>
<evidence type="ECO:0000256" key="1">
    <source>
        <dbReference type="RuleBase" id="RU369079"/>
    </source>
</evidence>
<comment type="function">
    <text evidence="1">Part of the tripartite ATP-independent periplasmic (TRAP) transport system.</text>
</comment>
<keyword evidence="2" id="KW-1133">Transmembrane helix</keyword>
<dbReference type="eggNOG" id="COG4666">
    <property type="taxonomic scope" value="Bacteria"/>
</dbReference>
<sequence length="656" mass="69275">MHYIKRSFWLLFQMGNKVPLSRHKYALFALLAVPLTVFEVWYALAGEFGRLELAIVFVVPMYVISFLAVSYAPDVHRSTIGDYILSGLSLVGGIYLISQMGRYHDWISGLSYFEPLDLAVAGLYLFLTLELLRRCVGPGISVVVWLVIAYCLFGGYLPGFFGHRGLEWKFLLEGLMVSPHDGGLFSAPVQVAAVYAFLFVTFGKFLEKSGGGEFFFNLAALLAGRAAGGSAKVAVTSSGLFGMISGSPAADVMTTGSITIPMMKRAGYSGRYAAAVEAVAATGGALLPPVMGAVVFLMVEFTGIAYSEILLAILASALLYYAAIYTQVHCYSCRHNVGKIDSSLIPALWTVVRTGWVFVVPMGILVYYMLAGYTPALAATAGLLALIAASWSMASTRITPHKLIQGCVEVCTALAPLIAAVAGAGILMMGLNITGLASKLAALIFSVAEANLLLALLLAAVVTIICGMGMPVVAVYSLVAVMVAPALVDAGLTLMQAHLFLIFYAVASYLTPPVAVSAYVASTIAGERPMAVSVTAAKIGVVAFLLPFAFVYNPGLLLIGGWEAALFDITKVTGGVLILAAAAEGWYHGDLKCWARATLIVAALLAFSAWDIAGVAALLSAGVCLLSKRFWPLLKCSVTAKHGGLAKPPAKTMNGE</sequence>
<name>A0A0A1YRF5_9PSED</name>
<protein>
    <recommendedName>
        <fullName evidence="3">TRAP C4-dicarboxylate transport system permease DctM subunit domain-containing protein</fullName>
    </recommendedName>
</protein>
<feature type="transmembrane region" description="Helical" evidence="2">
    <location>
        <begin position="182"/>
        <end position="202"/>
    </location>
</feature>
<comment type="subcellular location">
    <subcellularLocation>
        <location evidence="1">Cell inner membrane</location>
        <topology evidence="1">Multi-pass membrane protein</topology>
    </subcellularLocation>
</comment>
<feature type="domain" description="TRAP C4-dicarboxylate transport system permease DctM subunit" evidence="3">
    <location>
        <begin position="123"/>
        <end position="560"/>
    </location>
</feature>